<protein>
    <submittedName>
        <fullName evidence="2">Uncharacterized protein</fullName>
    </submittedName>
</protein>
<evidence type="ECO:0000313" key="3">
    <source>
        <dbReference type="Proteomes" id="UP000321337"/>
    </source>
</evidence>
<dbReference type="Proteomes" id="UP000321337">
    <property type="component" value="Unassembled WGS sequence"/>
</dbReference>
<keyword evidence="1" id="KW-0175">Coiled coil</keyword>
<dbReference type="AlphaFoldDB" id="A0A512L6I8"/>
<keyword evidence="3" id="KW-1185">Reference proteome</keyword>
<name>A0A512L6I8_9PROT</name>
<organism evidence="2 3">
    <name type="scientific">Sulfuriferula plumbiphila</name>
    <dbReference type="NCBI Taxonomy" id="171865"/>
    <lineage>
        <taxon>Bacteria</taxon>
        <taxon>Pseudomonadati</taxon>
        <taxon>Pseudomonadota</taxon>
        <taxon>Betaproteobacteria</taxon>
        <taxon>Nitrosomonadales</taxon>
        <taxon>Sulfuricellaceae</taxon>
        <taxon>Sulfuriferula</taxon>
    </lineage>
</organism>
<comment type="caution">
    <text evidence="2">The sequence shown here is derived from an EMBL/GenBank/DDBJ whole genome shotgun (WGS) entry which is preliminary data.</text>
</comment>
<gene>
    <name evidence="2" type="ORF">TPL01_12340</name>
</gene>
<evidence type="ECO:0000256" key="1">
    <source>
        <dbReference type="SAM" id="Coils"/>
    </source>
</evidence>
<evidence type="ECO:0000313" key="2">
    <source>
        <dbReference type="EMBL" id="GEP30096.1"/>
    </source>
</evidence>
<feature type="coiled-coil region" evidence="1">
    <location>
        <begin position="14"/>
        <end position="69"/>
    </location>
</feature>
<reference evidence="2 3" key="1">
    <citation type="submission" date="2019-07" db="EMBL/GenBank/DDBJ databases">
        <title>Whole genome shotgun sequence of Thiobacillus plumbophilus NBRC 107929.</title>
        <authorList>
            <person name="Hosoyama A."/>
            <person name="Uohara A."/>
            <person name="Ohji S."/>
            <person name="Ichikawa N."/>
        </authorList>
    </citation>
    <scope>NUCLEOTIDE SEQUENCE [LARGE SCALE GENOMIC DNA]</scope>
    <source>
        <strain evidence="2 3">NBRC 107929</strain>
    </source>
</reference>
<accession>A0A512L6I8</accession>
<proteinExistence type="predicted"/>
<dbReference type="EMBL" id="BKAD01000011">
    <property type="protein sequence ID" value="GEP30096.1"/>
    <property type="molecule type" value="Genomic_DNA"/>
</dbReference>
<sequence>MHLSESEAKAVASADLAAQEAAELRGQLSELIERAHTAEVRAQEIERRADDLNAELVRLSHQNAELVRALAEAVKSRQEG</sequence>